<evidence type="ECO:0000313" key="3">
    <source>
        <dbReference type="Proteomes" id="UP000077266"/>
    </source>
</evidence>
<evidence type="ECO:0000256" key="1">
    <source>
        <dbReference type="SAM" id="MobiDB-lite"/>
    </source>
</evidence>
<keyword evidence="3" id="KW-1185">Reference proteome</keyword>
<feature type="compositionally biased region" description="Polar residues" evidence="1">
    <location>
        <begin position="296"/>
        <end position="306"/>
    </location>
</feature>
<name>A0A165R0A7_EXIGL</name>
<evidence type="ECO:0000313" key="2">
    <source>
        <dbReference type="EMBL" id="KZW04311.1"/>
    </source>
</evidence>
<accession>A0A165R0A7</accession>
<gene>
    <name evidence="2" type="ORF">EXIGLDRAFT_716282</name>
</gene>
<protein>
    <submittedName>
        <fullName evidence="2">Uncharacterized protein</fullName>
    </submittedName>
</protein>
<dbReference type="Proteomes" id="UP000077266">
    <property type="component" value="Unassembled WGS sequence"/>
</dbReference>
<reference evidence="2 3" key="1">
    <citation type="journal article" date="2016" name="Mol. Biol. Evol.">
        <title>Comparative Genomics of Early-Diverging Mushroom-Forming Fungi Provides Insights into the Origins of Lignocellulose Decay Capabilities.</title>
        <authorList>
            <person name="Nagy L.G."/>
            <person name="Riley R."/>
            <person name="Tritt A."/>
            <person name="Adam C."/>
            <person name="Daum C."/>
            <person name="Floudas D."/>
            <person name="Sun H."/>
            <person name="Yadav J.S."/>
            <person name="Pangilinan J."/>
            <person name="Larsson K.H."/>
            <person name="Matsuura K."/>
            <person name="Barry K."/>
            <person name="Labutti K."/>
            <person name="Kuo R."/>
            <person name="Ohm R.A."/>
            <person name="Bhattacharya S.S."/>
            <person name="Shirouzu T."/>
            <person name="Yoshinaga Y."/>
            <person name="Martin F.M."/>
            <person name="Grigoriev I.V."/>
            <person name="Hibbett D.S."/>
        </authorList>
    </citation>
    <scope>NUCLEOTIDE SEQUENCE [LARGE SCALE GENOMIC DNA]</scope>
    <source>
        <strain evidence="2 3">HHB12029</strain>
    </source>
</reference>
<organism evidence="2 3">
    <name type="scientific">Exidia glandulosa HHB12029</name>
    <dbReference type="NCBI Taxonomy" id="1314781"/>
    <lineage>
        <taxon>Eukaryota</taxon>
        <taxon>Fungi</taxon>
        <taxon>Dikarya</taxon>
        <taxon>Basidiomycota</taxon>
        <taxon>Agaricomycotina</taxon>
        <taxon>Agaricomycetes</taxon>
        <taxon>Auriculariales</taxon>
        <taxon>Exidiaceae</taxon>
        <taxon>Exidia</taxon>
    </lineage>
</organism>
<feature type="compositionally biased region" description="Polar residues" evidence="1">
    <location>
        <begin position="261"/>
        <end position="279"/>
    </location>
</feature>
<feature type="region of interest" description="Disordered" evidence="1">
    <location>
        <begin position="254"/>
        <end position="316"/>
    </location>
</feature>
<dbReference type="AlphaFoldDB" id="A0A165R0A7"/>
<dbReference type="InParanoid" id="A0A165R0A7"/>
<feature type="compositionally biased region" description="Basic residues" evidence="1">
    <location>
        <begin position="307"/>
        <end position="316"/>
    </location>
</feature>
<dbReference type="EMBL" id="KV425882">
    <property type="protein sequence ID" value="KZW04311.1"/>
    <property type="molecule type" value="Genomic_DNA"/>
</dbReference>
<sequence length="316" mass="35033">MEVAVRGLVYATQGEWAEAFGDVAPTSDEVQQDLEQFSVPHDSNDVNSVARKWGCLDSAANKSGKVVGAGSLAWSITNTVCNLRLARAWEDLDLSYRDANAFKAAFHRAAFLKEKSLALDTSEEEFEHWCNNDATLGHDYKAFVNKRRKEVTSRNRLWRCYQALGFIVILDPRWAVDAMTHGGYEKAALSVHQDLAKRAPRLHPLATLQGNIVQALLSLAVKTGSAWLVEAVDDFVHATRDALKFQPVLSVISEDPDAESGGSSQPQRQQLYGTFTTDASDQHDWRIRVPGVEATSADSTRGSSIRSNKRRRVDDD</sequence>
<proteinExistence type="predicted"/>